<feature type="non-terminal residue" evidence="1">
    <location>
        <position position="1"/>
    </location>
</feature>
<keyword evidence="2" id="KW-1185">Reference proteome</keyword>
<dbReference type="Proteomes" id="UP001139981">
    <property type="component" value="Unassembled WGS sequence"/>
</dbReference>
<reference evidence="1" key="1">
    <citation type="submission" date="2022-07" db="EMBL/GenBank/DDBJ databases">
        <title>Phylogenomic reconstructions and comparative analyses of Kickxellomycotina fungi.</title>
        <authorList>
            <person name="Reynolds N.K."/>
            <person name="Stajich J.E."/>
            <person name="Barry K."/>
            <person name="Grigoriev I.V."/>
            <person name="Crous P."/>
            <person name="Smith M.E."/>
        </authorList>
    </citation>
    <scope>NUCLEOTIDE SEQUENCE</scope>
    <source>
        <strain evidence="1">CBS 190363</strain>
    </source>
</reference>
<evidence type="ECO:0000313" key="1">
    <source>
        <dbReference type="EMBL" id="KAJ2878541.1"/>
    </source>
</evidence>
<feature type="non-terminal residue" evidence="1">
    <location>
        <position position="336"/>
    </location>
</feature>
<proteinExistence type="predicted"/>
<name>A0ACC1LST7_9FUNG</name>
<evidence type="ECO:0000313" key="2">
    <source>
        <dbReference type="Proteomes" id="UP001139981"/>
    </source>
</evidence>
<accession>A0ACC1LST7</accession>
<sequence>KLMAGVATPMQTQMFQFSFSPQAPPPPLPPPPPPPPSAIPLPLPPVSPAWRYSEVGGAVSHLFLTPDLHCLRLEETRDGSERLLLGYSLLSLINRSVSDFVSECDQHAVHAAFASVRQQLAMRLGHIPANEYSSHAVLGHHHSTGTIDPNAFQAQPITRLLKRTSLDVCADVRAHLRTALGTYGLFNMHIYVGSTASSLAMSDLYYVCRITRYDALDACPTPSYSALALPPLPLAYPAPTPMVTTTTTATESVAVADIGHPYKRRYPSPSRRAPDALYMLAAVTDNDSMSPGSLTSSSWSSKLSTVSSSPTLTASMPRSAALPSLSELLKSLDTGR</sequence>
<dbReference type="EMBL" id="JANBVB010003515">
    <property type="protein sequence ID" value="KAJ2878541.1"/>
    <property type="molecule type" value="Genomic_DNA"/>
</dbReference>
<protein>
    <submittedName>
        <fullName evidence="1">Uncharacterized protein</fullName>
    </submittedName>
</protein>
<organism evidence="1 2">
    <name type="scientific">Coemansia aciculifera</name>
    <dbReference type="NCBI Taxonomy" id="417176"/>
    <lineage>
        <taxon>Eukaryota</taxon>
        <taxon>Fungi</taxon>
        <taxon>Fungi incertae sedis</taxon>
        <taxon>Zoopagomycota</taxon>
        <taxon>Kickxellomycotina</taxon>
        <taxon>Kickxellomycetes</taxon>
        <taxon>Kickxellales</taxon>
        <taxon>Kickxellaceae</taxon>
        <taxon>Coemansia</taxon>
    </lineage>
</organism>
<comment type="caution">
    <text evidence="1">The sequence shown here is derived from an EMBL/GenBank/DDBJ whole genome shotgun (WGS) entry which is preliminary data.</text>
</comment>
<gene>
    <name evidence="1" type="ORF">IWW38_006297</name>
</gene>